<comment type="subcellular location">
    <subcellularLocation>
        <location evidence="1">Secreted</location>
    </subcellularLocation>
</comment>
<keyword evidence="2" id="KW-0964">Secreted</keyword>
<dbReference type="PROSITE" id="PS50279">
    <property type="entry name" value="BPTI_KUNITZ_2"/>
    <property type="match status" value="1"/>
</dbReference>
<dbReference type="Gene3D" id="4.10.410.10">
    <property type="entry name" value="Pancreatic trypsin inhibitor Kunitz domain"/>
    <property type="match status" value="1"/>
</dbReference>
<name>A0A452H2P3_9SAUR</name>
<sequence>SMAQFLRGVNSLECPPNPGSCIPICKLPGDAGSCFSYMTRYFYNSVTASCEEFVYGGCEGNGNRFATKNECLKTCGSPGKRARATQLVGL</sequence>
<keyword evidence="3" id="KW-0646">Protease inhibitor</keyword>
<keyword evidence="5" id="KW-1015">Disulfide bond</keyword>
<dbReference type="GO" id="GO:0005615">
    <property type="term" value="C:extracellular space"/>
    <property type="evidence" value="ECO:0007669"/>
    <property type="project" value="TreeGrafter"/>
</dbReference>
<keyword evidence="8" id="KW-1185">Reference proteome</keyword>
<dbReference type="InterPro" id="IPR050098">
    <property type="entry name" value="TFPI/VKTCI-like"/>
</dbReference>
<evidence type="ECO:0000313" key="8">
    <source>
        <dbReference type="Proteomes" id="UP000291020"/>
    </source>
</evidence>
<dbReference type="InterPro" id="IPR002223">
    <property type="entry name" value="Kunitz_BPTI"/>
</dbReference>
<dbReference type="InterPro" id="IPR036880">
    <property type="entry name" value="Kunitz_BPTI_sf"/>
</dbReference>
<evidence type="ECO:0000256" key="1">
    <source>
        <dbReference type="ARBA" id="ARBA00004613"/>
    </source>
</evidence>
<dbReference type="PANTHER" id="PTHR10083:SF374">
    <property type="entry name" value="BPTI_KUNITZ INHIBITOR DOMAIN-CONTAINING PROTEIN"/>
    <property type="match status" value="1"/>
</dbReference>
<evidence type="ECO:0000256" key="4">
    <source>
        <dbReference type="ARBA" id="ARBA00022900"/>
    </source>
</evidence>
<dbReference type="GO" id="GO:0004867">
    <property type="term" value="F:serine-type endopeptidase inhibitor activity"/>
    <property type="evidence" value="ECO:0007669"/>
    <property type="project" value="UniProtKB-KW"/>
</dbReference>
<dbReference type="STRING" id="38772.ENSGAGP00000008679"/>
<dbReference type="SMART" id="SM00131">
    <property type="entry name" value="KU"/>
    <property type="match status" value="1"/>
</dbReference>
<evidence type="ECO:0000256" key="2">
    <source>
        <dbReference type="ARBA" id="ARBA00022525"/>
    </source>
</evidence>
<dbReference type="PROSITE" id="PS00280">
    <property type="entry name" value="BPTI_KUNITZ_1"/>
    <property type="match status" value="1"/>
</dbReference>
<evidence type="ECO:0000256" key="3">
    <source>
        <dbReference type="ARBA" id="ARBA00022690"/>
    </source>
</evidence>
<dbReference type="PRINTS" id="PR00759">
    <property type="entry name" value="BASICPTASE"/>
</dbReference>
<reference evidence="7" key="3">
    <citation type="submission" date="2025-09" db="UniProtKB">
        <authorList>
            <consortium name="Ensembl"/>
        </authorList>
    </citation>
    <scope>IDENTIFICATION</scope>
</reference>
<keyword evidence="4" id="KW-0722">Serine protease inhibitor</keyword>
<dbReference type="SUPFAM" id="SSF57362">
    <property type="entry name" value="BPTI-like"/>
    <property type="match status" value="1"/>
</dbReference>
<evidence type="ECO:0000313" key="7">
    <source>
        <dbReference type="Ensembl" id="ENSGAGP00000008679.1"/>
    </source>
</evidence>
<dbReference type="Ensembl" id="ENSGAGT00000009973.1">
    <property type="protein sequence ID" value="ENSGAGP00000008679.1"/>
    <property type="gene ID" value="ENSGAGG00000006861.1"/>
</dbReference>
<dbReference type="InterPro" id="IPR020901">
    <property type="entry name" value="Prtase_inh_Kunz-CS"/>
</dbReference>
<reference evidence="8" key="1">
    <citation type="journal article" date="2017" name="PLoS ONE">
        <title>The Agassiz's desert tortoise genome provides a resource for the conservation of a threatened species.</title>
        <authorList>
            <person name="Tollis M."/>
            <person name="DeNardo D.F."/>
            <person name="Cornelius J.A."/>
            <person name="Dolby G.A."/>
            <person name="Edwards T."/>
            <person name="Henen B.T."/>
            <person name="Karl A.E."/>
            <person name="Murphy R.W."/>
            <person name="Kusumi K."/>
        </authorList>
    </citation>
    <scope>NUCLEOTIDE SEQUENCE [LARGE SCALE GENOMIC DNA]</scope>
</reference>
<dbReference type="Pfam" id="PF00014">
    <property type="entry name" value="Kunitz_BPTI"/>
    <property type="match status" value="1"/>
</dbReference>
<evidence type="ECO:0000259" key="6">
    <source>
        <dbReference type="PROSITE" id="PS50279"/>
    </source>
</evidence>
<reference evidence="7" key="2">
    <citation type="submission" date="2025-08" db="UniProtKB">
        <authorList>
            <consortium name="Ensembl"/>
        </authorList>
    </citation>
    <scope>IDENTIFICATION</scope>
</reference>
<dbReference type="FunFam" id="4.10.410.10:FF:000011">
    <property type="entry name" value="Tissue factor pathway inhibitor"/>
    <property type="match status" value="1"/>
</dbReference>
<dbReference type="CDD" id="cd00109">
    <property type="entry name" value="Kunitz-type"/>
    <property type="match status" value="1"/>
</dbReference>
<dbReference type="AlphaFoldDB" id="A0A452H2P3"/>
<evidence type="ECO:0000256" key="5">
    <source>
        <dbReference type="ARBA" id="ARBA00023157"/>
    </source>
</evidence>
<dbReference type="PANTHER" id="PTHR10083">
    <property type="entry name" value="KUNITZ-TYPE PROTEASE INHIBITOR-RELATED"/>
    <property type="match status" value="1"/>
</dbReference>
<organism evidence="7 8">
    <name type="scientific">Gopherus agassizii</name>
    <name type="common">Agassiz's desert tortoise</name>
    <dbReference type="NCBI Taxonomy" id="38772"/>
    <lineage>
        <taxon>Eukaryota</taxon>
        <taxon>Metazoa</taxon>
        <taxon>Chordata</taxon>
        <taxon>Craniata</taxon>
        <taxon>Vertebrata</taxon>
        <taxon>Euteleostomi</taxon>
        <taxon>Archelosauria</taxon>
        <taxon>Testudinata</taxon>
        <taxon>Testudines</taxon>
        <taxon>Cryptodira</taxon>
        <taxon>Durocryptodira</taxon>
        <taxon>Testudinoidea</taxon>
        <taxon>Testudinidae</taxon>
        <taxon>Gopherus</taxon>
    </lineage>
</organism>
<feature type="domain" description="BPTI/Kunitz inhibitor" evidence="6">
    <location>
        <begin position="25"/>
        <end position="75"/>
    </location>
</feature>
<accession>A0A452H2P3</accession>
<dbReference type="Proteomes" id="UP000291020">
    <property type="component" value="Unassembled WGS sequence"/>
</dbReference>
<protein>
    <recommendedName>
        <fullName evidence="6">BPTI/Kunitz inhibitor domain-containing protein</fullName>
    </recommendedName>
</protein>
<proteinExistence type="predicted"/>